<dbReference type="InterPro" id="IPR036095">
    <property type="entry name" value="PTS_EIIB-like_sf"/>
</dbReference>
<keyword evidence="3" id="KW-0762">Sugar transport</keyword>
<keyword evidence="4" id="KW-1185">Reference proteome</keyword>
<dbReference type="Proteomes" id="UP000546970">
    <property type="component" value="Unassembled WGS sequence"/>
</dbReference>
<dbReference type="Pfam" id="PF02302">
    <property type="entry name" value="PTS_IIB"/>
    <property type="match status" value="1"/>
</dbReference>
<dbReference type="Gene3D" id="3.40.50.2300">
    <property type="match status" value="1"/>
</dbReference>
<gene>
    <name evidence="3" type="ORF">HF320_01915</name>
</gene>
<protein>
    <submittedName>
        <fullName evidence="3">PTS sugar transporter subunit IIB</fullName>
    </submittedName>
</protein>
<evidence type="ECO:0000313" key="3">
    <source>
        <dbReference type="EMBL" id="NMF55092.1"/>
    </source>
</evidence>
<dbReference type="CDD" id="cd05566">
    <property type="entry name" value="PTS_IIB_galactitol"/>
    <property type="match status" value="1"/>
</dbReference>
<reference evidence="3 4" key="1">
    <citation type="submission" date="2020-04" db="EMBL/GenBank/DDBJ databases">
        <title>Collinsella sp. KGMB02528 nov., an anaerobic actinobacterium isolated from human feces.</title>
        <authorList>
            <person name="Han K.-I."/>
            <person name="Eom M.K."/>
            <person name="Kim J.-S."/>
            <person name="Lee K.C."/>
            <person name="Suh M.K."/>
            <person name="Park S.-H."/>
            <person name="Lee J.H."/>
            <person name="Kang S.W."/>
            <person name="Park J.-E."/>
            <person name="Oh B.S."/>
            <person name="Yu S.Y."/>
            <person name="Choi S.-H."/>
            <person name="Lee D.H."/>
            <person name="Yoon H."/>
            <person name="Kim B.-Y."/>
            <person name="Lee J.H."/>
            <person name="Lee J.-S."/>
        </authorList>
    </citation>
    <scope>NUCLEOTIDE SEQUENCE [LARGE SCALE GENOMIC DNA]</scope>
    <source>
        <strain evidence="3 4">KGMB02528</strain>
    </source>
</reference>
<dbReference type="InterPro" id="IPR003501">
    <property type="entry name" value="PTS_EIIB_2/3"/>
</dbReference>
<dbReference type="AlphaFoldDB" id="A0A7X9UBH0"/>
<feature type="domain" description="Phosphotransferase system EIIB component type 2/3" evidence="2">
    <location>
        <begin position="3"/>
        <end position="89"/>
    </location>
</feature>
<evidence type="ECO:0000313" key="4">
    <source>
        <dbReference type="Proteomes" id="UP000546970"/>
    </source>
</evidence>
<dbReference type="EMBL" id="JABBCP010000001">
    <property type="protein sequence ID" value="NMF55092.1"/>
    <property type="molecule type" value="Genomic_DNA"/>
</dbReference>
<evidence type="ECO:0000256" key="1">
    <source>
        <dbReference type="ARBA" id="ARBA00022679"/>
    </source>
</evidence>
<proteinExistence type="predicted"/>
<dbReference type="GO" id="GO:0008982">
    <property type="term" value="F:protein-N(PI)-phosphohistidine-sugar phosphotransferase activity"/>
    <property type="evidence" value="ECO:0007669"/>
    <property type="project" value="InterPro"/>
</dbReference>
<evidence type="ECO:0000259" key="2">
    <source>
        <dbReference type="Pfam" id="PF02302"/>
    </source>
</evidence>
<keyword evidence="1" id="KW-0808">Transferase</keyword>
<accession>A0A7X9UBH0</accession>
<sequence>MKRIIVACGGGIATSATVATKINSRLKDARLANMAKCDAVDIKSLDREFSGSDLYVSITPVRGKVIEAPIPVINGMPFLTGVGADACFDKIVETLGLK</sequence>
<comment type="caution">
    <text evidence="3">The sequence shown here is derived from an EMBL/GenBank/DDBJ whole genome shotgun (WGS) entry which is preliminary data.</text>
</comment>
<dbReference type="RefSeq" id="WP_040221175.1">
    <property type="nucleotide sequence ID" value="NZ_JABBCP010000001.1"/>
</dbReference>
<dbReference type="SUPFAM" id="SSF52794">
    <property type="entry name" value="PTS system IIB component-like"/>
    <property type="match status" value="1"/>
</dbReference>
<name>A0A7X9UBH0_9ACTN</name>
<dbReference type="GO" id="GO:0009401">
    <property type="term" value="P:phosphoenolpyruvate-dependent sugar phosphotransferase system"/>
    <property type="evidence" value="ECO:0007669"/>
    <property type="project" value="InterPro"/>
</dbReference>
<organism evidence="3 4">
    <name type="scientific">Collinsella acetigenes</name>
    <dbReference type="NCBI Taxonomy" id="2713419"/>
    <lineage>
        <taxon>Bacteria</taxon>
        <taxon>Bacillati</taxon>
        <taxon>Actinomycetota</taxon>
        <taxon>Coriobacteriia</taxon>
        <taxon>Coriobacteriales</taxon>
        <taxon>Coriobacteriaceae</taxon>
        <taxon>Collinsella</taxon>
    </lineage>
</organism>
<keyword evidence="3" id="KW-0813">Transport</keyword>